<keyword evidence="4" id="KW-1133">Transmembrane helix</keyword>
<dbReference type="InterPro" id="IPR029045">
    <property type="entry name" value="ClpP/crotonase-like_dom_sf"/>
</dbReference>
<gene>
    <name evidence="5" type="primary">DCI1</name>
    <name evidence="5" type="ORF">Hypma_011560</name>
</gene>
<dbReference type="OrthoDB" id="448450at2759"/>
<dbReference type="AlphaFoldDB" id="A0A369JKE6"/>
<dbReference type="GO" id="GO:0004165">
    <property type="term" value="F:delta(3)-delta(2)-enoyl-CoA isomerase activity"/>
    <property type="evidence" value="ECO:0007669"/>
    <property type="project" value="UniProtKB-ARBA"/>
</dbReference>
<dbReference type="PANTHER" id="PTHR43684">
    <property type="match status" value="1"/>
</dbReference>
<dbReference type="SUPFAM" id="SSF52096">
    <property type="entry name" value="ClpP/crotonase"/>
    <property type="match status" value="1"/>
</dbReference>
<dbReference type="Gene3D" id="3.90.226.10">
    <property type="entry name" value="2-enoyl-CoA Hydratase, Chain A, domain 1"/>
    <property type="match status" value="1"/>
</dbReference>
<dbReference type="GO" id="GO:0006635">
    <property type="term" value="P:fatty acid beta-oxidation"/>
    <property type="evidence" value="ECO:0007669"/>
    <property type="project" value="TreeGrafter"/>
</dbReference>
<dbReference type="PANTHER" id="PTHR43684:SF1">
    <property type="entry name" value="ENOYL-COA DELTA ISOMERASE 2"/>
    <property type="match status" value="1"/>
</dbReference>
<evidence type="ECO:0000256" key="1">
    <source>
        <dbReference type="ARBA" id="ARBA00004275"/>
    </source>
</evidence>
<evidence type="ECO:0000313" key="6">
    <source>
        <dbReference type="Proteomes" id="UP000076154"/>
    </source>
</evidence>
<keyword evidence="4" id="KW-0472">Membrane</keyword>
<name>A0A369JKE6_HYPMA</name>
<feature type="transmembrane region" description="Helical" evidence="4">
    <location>
        <begin position="101"/>
        <end position="118"/>
    </location>
</feature>
<keyword evidence="2" id="KW-0576">Peroxisome</keyword>
<dbReference type="Pfam" id="PF00378">
    <property type="entry name" value="ECH_1"/>
    <property type="match status" value="1"/>
</dbReference>
<proteinExistence type="predicted"/>
<keyword evidence="4" id="KW-0812">Transmembrane</keyword>
<accession>A0A369JKE6</accession>
<dbReference type="STRING" id="39966.A0A369JKE6"/>
<protein>
    <submittedName>
        <fullName evidence="5">Delta(3,5)-Delta(2,4)-dienoyl-CoA isomerase</fullName>
    </submittedName>
</protein>
<sequence length="266" mass="29150">MSAVTVEISEGIATITLNRPRSLNALTAEDYEVLATSLREVDSREDVLVTIWQAQGKWFCSGTHVKNRPTPIAGSVRQAYLSTVAQTTTDCGHALYSHKKILVAALNGPVMGIAAAFLGHFDFIYCMPNAWLSVPFTFLGIVAEGGASVTFVNRMGLAKANEVLLWGKKKGAQELLECGFVNHIFPLQPVDSFHRAIRNHVLEELHGLDPTALLEVKKLIRAGLNDKNDPDAVNLRESYAQAARFASGIPSEQFAKIARKEIKHKL</sequence>
<dbReference type="EMBL" id="LUEZ02000055">
    <property type="protein sequence ID" value="RDB21037.1"/>
    <property type="molecule type" value="Genomic_DNA"/>
</dbReference>
<organism evidence="5 6">
    <name type="scientific">Hypsizygus marmoreus</name>
    <name type="common">White beech mushroom</name>
    <name type="synonym">Agaricus marmoreus</name>
    <dbReference type="NCBI Taxonomy" id="39966"/>
    <lineage>
        <taxon>Eukaryota</taxon>
        <taxon>Fungi</taxon>
        <taxon>Dikarya</taxon>
        <taxon>Basidiomycota</taxon>
        <taxon>Agaricomycotina</taxon>
        <taxon>Agaricomycetes</taxon>
        <taxon>Agaricomycetidae</taxon>
        <taxon>Agaricales</taxon>
        <taxon>Tricholomatineae</taxon>
        <taxon>Lyophyllaceae</taxon>
        <taxon>Hypsizygus</taxon>
    </lineage>
</organism>
<reference evidence="5" key="1">
    <citation type="submission" date="2018-04" db="EMBL/GenBank/DDBJ databases">
        <title>Whole genome sequencing of Hypsizygus marmoreus.</title>
        <authorList>
            <person name="Choi I.-G."/>
            <person name="Min B."/>
            <person name="Kim J.-G."/>
            <person name="Kim S."/>
            <person name="Oh Y.-L."/>
            <person name="Kong W.-S."/>
            <person name="Park H."/>
            <person name="Jeong J."/>
            <person name="Song E.-S."/>
        </authorList>
    </citation>
    <scope>NUCLEOTIDE SEQUENCE [LARGE SCALE GENOMIC DNA]</scope>
    <source>
        <strain evidence="5">51987-8</strain>
    </source>
</reference>
<evidence type="ECO:0000313" key="5">
    <source>
        <dbReference type="EMBL" id="RDB21037.1"/>
    </source>
</evidence>
<dbReference type="InterPro" id="IPR051053">
    <property type="entry name" value="ECH/Chromodomain_protein"/>
</dbReference>
<keyword evidence="6" id="KW-1185">Reference proteome</keyword>
<feature type="transmembrane region" description="Helical" evidence="4">
    <location>
        <begin position="130"/>
        <end position="152"/>
    </location>
</feature>
<dbReference type="GO" id="GO:0005782">
    <property type="term" value="C:peroxisomal matrix"/>
    <property type="evidence" value="ECO:0007669"/>
    <property type="project" value="TreeGrafter"/>
</dbReference>
<dbReference type="CDD" id="cd06558">
    <property type="entry name" value="crotonase-like"/>
    <property type="match status" value="1"/>
</dbReference>
<comment type="caution">
    <text evidence="5">The sequence shown here is derived from an EMBL/GenBank/DDBJ whole genome shotgun (WGS) entry which is preliminary data.</text>
</comment>
<evidence type="ECO:0000256" key="3">
    <source>
        <dbReference type="ARBA" id="ARBA00023235"/>
    </source>
</evidence>
<dbReference type="Proteomes" id="UP000076154">
    <property type="component" value="Unassembled WGS sequence"/>
</dbReference>
<evidence type="ECO:0000256" key="4">
    <source>
        <dbReference type="SAM" id="Phobius"/>
    </source>
</evidence>
<comment type="subcellular location">
    <subcellularLocation>
        <location evidence="1">Peroxisome</location>
    </subcellularLocation>
</comment>
<evidence type="ECO:0000256" key="2">
    <source>
        <dbReference type="ARBA" id="ARBA00023140"/>
    </source>
</evidence>
<dbReference type="InParanoid" id="A0A369JKE6"/>
<dbReference type="InterPro" id="IPR001753">
    <property type="entry name" value="Enoyl-CoA_hydra/iso"/>
</dbReference>
<keyword evidence="3 5" id="KW-0413">Isomerase</keyword>